<gene>
    <name evidence="1" type="ORF">KU306_05810</name>
</gene>
<sequence length="57" mass="6084">MLGEIIADLIIELVARPILKGIEFVAGSLKRGVSKAAAQFRRGAADAKSDESERVSE</sequence>
<dbReference type="Proteomes" id="UP001058330">
    <property type="component" value="Chromosome"/>
</dbReference>
<organism evidence="1 2">
    <name type="scientific">Haloferax larsenii</name>
    <dbReference type="NCBI Taxonomy" id="302484"/>
    <lineage>
        <taxon>Archaea</taxon>
        <taxon>Methanobacteriati</taxon>
        <taxon>Methanobacteriota</taxon>
        <taxon>Stenosarchaea group</taxon>
        <taxon>Halobacteria</taxon>
        <taxon>Halobacteriales</taxon>
        <taxon>Haloferacaceae</taxon>
        <taxon>Haloferax</taxon>
    </lineage>
</organism>
<evidence type="ECO:0000313" key="2">
    <source>
        <dbReference type="Proteomes" id="UP001058330"/>
    </source>
</evidence>
<dbReference type="EMBL" id="CP078063">
    <property type="protein sequence ID" value="UVE51393.1"/>
    <property type="molecule type" value="Genomic_DNA"/>
</dbReference>
<evidence type="ECO:0000313" key="1">
    <source>
        <dbReference type="EMBL" id="UVE51393.1"/>
    </source>
</evidence>
<keyword evidence="2" id="KW-1185">Reference proteome</keyword>
<dbReference type="GeneID" id="74528393"/>
<name>A0ABY5RK56_HALLR</name>
<dbReference type="RefSeq" id="WP_258303148.1">
    <property type="nucleotide sequence ID" value="NZ_CP078063.1"/>
</dbReference>
<reference evidence="1" key="1">
    <citation type="submission" date="2021-07" db="EMBL/GenBank/DDBJ databases">
        <title>Studies on halocins as antimicrobial molecules from haloarchaea.</title>
        <authorList>
            <person name="Kumar S."/>
            <person name="Khare S.K."/>
        </authorList>
    </citation>
    <scope>NUCLEOTIDE SEQUENCE</scope>
    <source>
        <strain evidence="1">NCIM 5678</strain>
    </source>
</reference>
<proteinExistence type="predicted"/>
<protein>
    <recommendedName>
        <fullName evidence="3">Sec-independent protein translocase protein TatA</fullName>
    </recommendedName>
</protein>
<accession>A0ABY5RK56</accession>
<evidence type="ECO:0008006" key="3">
    <source>
        <dbReference type="Google" id="ProtNLM"/>
    </source>
</evidence>